<feature type="domain" description="HTH tetR-type" evidence="5">
    <location>
        <begin position="5"/>
        <end position="65"/>
    </location>
</feature>
<dbReference type="EMBL" id="JARLKZ010000016">
    <property type="protein sequence ID" value="MEC0242432.1"/>
    <property type="molecule type" value="Genomic_DNA"/>
</dbReference>
<keyword evidence="7" id="KW-1185">Reference proteome</keyword>
<evidence type="ECO:0000256" key="4">
    <source>
        <dbReference type="PROSITE-ProRule" id="PRU00335"/>
    </source>
</evidence>
<sequence length="197" mass="22150">MAGKPNSRESIVDTASKLFFKQGYHGTGLNQIIKESCCPKGSLYYYFPEGKEELALECIHRTKLIVADKWNDVFEKVPDPVQAVRQFIENMADEALKSNFEGFIPFSFWMAVETSAISNSMREACQSVLADWQHIISSRLLKEGLKKQQADETAEVLLSMLEGSLILAQTNRDTSHILLISKYAGLLLNEVLGRTQT</sequence>
<evidence type="ECO:0000256" key="1">
    <source>
        <dbReference type="ARBA" id="ARBA00023015"/>
    </source>
</evidence>
<evidence type="ECO:0000256" key="3">
    <source>
        <dbReference type="ARBA" id="ARBA00023163"/>
    </source>
</evidence>
<dbReference type="Pfam" id="PF21993">
    <property type="entry name" value="TetR_C_13_2"/>
    <property type="match status" value="1"/>
</dbReference>
<keyword evidence="2 4" id="KW-0238">DNA-binding</keyword>
<evidence type="ECO:0000313" key="6">
    <source>
        <dbReference type="EMBL" id="MEC0242432.1"/>
    </source>
</evidence>
<proteinExistence type="predicted"/>
<name>A0ABU6GRR0_9BACL</name>
<keyword evidence="1" id="KW-0805">Transcription regulation</keyword>
<dbReference type="InterPro" id="IPR009057">
    <property type="entry name" value="Homeodomain-like_sf"/>
</dbReference>
<reference evidence="6 7" key="1">
    <citation type="submission" date="2023-03" db="EMBL/GenBank/DDBJ databases">
        <title>Bacillus Genome Sequencing.</title>
        <authorList>
            <person name="Dunlap C."/>
        </authorList>
    </citation>
    <scope>NUCLEOTIDE SEQUENCE [LARGE SCALE GENOMIC DNA]</scope>
    <source>
        <strain evidence="6 7">BD-525</strain>
    </source>
</reference>
<gene>
    <name evidence="6" type="ORF">P4H66_21720</name>
</gene>
<dbReference type="InterPro" id="IPR054156">
    <property type="entry name" value="YxaF_TetR_C"/>
</dbReference>
<dbReference type="PANTHER" id="PTHR47506:SF3">
    <property type="entry name" value="HTH-TYPE TRANSCRIPTIONAL REGULATOR LMRA"/>
    <property type="match status" value="1"/>
</dbReference>
<keyword evidence="3" id="KW-0804">Transcription</keyword>
<dbReference type="InterPro" id="IPR001647">
    <property type="entry name" value="HTH_TetR"/>
</dbReference>
<dbReference type="PROSITE" id="PS50977">
    <property type="entry name" value="HTH_TETR_2"/>
    <property type="match status" value="1"/>
</dbReference>
<dbReference type="SUPFAM" id="SSF48498">
    <property type="entry name" value="Tetracyclin repressor-like, C-terminal domain"/>
    <property type="match status" value="1"/>
</dbReference>
<feature type="DNA-binding region" description="H-T-H motif" evidence="4">
    <location>
        <begin position="28"/>
        <end position="47"/>
    </location>
</feature>
<evidence type="ECO:0000259" key="5">
    <source>
        <dbReference type="PROSITE" id="PS50977"/>
    </source>
</evidence>
<dbReference type="InterPro" id="IPR036271">
    <property type="entry name" value="Tet_transcr_reg_TetR-rel_C_sf"/>
</dbReference>
<organism evidence="6 7">
    <name type="scientific">Paenibacillus dokdonensis</name>
    <dbReference type="NCBI Taxonomy" id="2567944"/>
    <lineage>
        <taxon>Bacteria</taxon>
        <taxon>Bacillati</taxon>
        <taxon>Bacillota</taxon>
        <taxon>Bacilli</taxon>
        <taxon>Bacillales</taxon>
        <taxon>Paenibacillaceae</taxon>
        <taxon>Paenibacillus</taxon>
    </lineage>
</organism>
<dbReference type="RefSeq" id="WP_326090210.1">
    <property type="nucleotide sequence ID" value="NZ_JARLKZ010000016.1"/>
</dbReference>
<protein>
    <submittedName>
        <fullName evidence="6">TetR/AcrR family transcriptional regulator</fullName>
    </submittedName>
</protein>
<accession>A0ABU6GRR0</accession>
<dbReference type="Pfam" id="PF00440">
    <property type="entry name" value="TetR_N"/>
    <property type="match status" value="1"/>
</dbReference>
<dbReference type="PANTHER" id="PTHR47506">
    <property type="entry name" value="TRANSCRIPTIONAL REGULATORY PROTEIN"/>
    <property type="match status" value="1"/>
</dbReference>
<evidence type="ECO:0000256" key="2">
    <source>
        <dbReference type="ARBA" id="ARBA00023125"/>
    </source>
</evidence>
<comment type="caution">
    <text evidence="6">The sequence shown here is derived from an EMBL/GenBank/DDBJ whole genome shotgun (WGS) entry which is preliminary data.</text>
</comment>
<dbReference type="Gene3D" id="1.10.357.10">
    <property type="entry name" value="Tetracycline Repressor, domain 2"/>
    <property type="match status" value="1"/>
</dbReference>
<evidence type="ECO:0000313" key="7">
    <source>
        <dbReference type="Proteomes" id="UP001344632"/>
    </source>
</evidence>
<dbReference type="SUPFAM" id="SSF46689">
    <property type="entry name" value="Homeodomain-like"/>
    <property type="match status" value="1"/>
</dbReference>
<dbReference type="Proteomes" id="UP001344632">
    <property type="component" value="Unassembled WGS sequence"/>
</dbReference>